<dbReference type="RefSeq" id="WP_092719409.1">
    <property type="nucleotide sequence ID" value="NZ_FMBK01000006.1"/>
</dbReference>
<dbReference type="AlphaFoldDB" id="A0A1C4GVF0"/>
<reference evidence="2 3" key="1">
    <citation type="submission" date="2016-08" db="EMBL/GenBank/DDBJ databases">
        <authorList>
            <person name="Seilhamer J.J."/>
        </authorList>
    </citation>
    <scope>NUCLEOTIDE SEQUENCE [LARGE SCALE GENOMIC DNA]</scope>
    <source>
        <strain evidence="2 3">ANC 4874</strain>
    </source>
</reference>
<protein>
    <submittedName>
        <fullName evidence="1">PA1571 family protein</fullName>
    </submittedName>
</protein>
<evidence type="ECO:0000313" key="3">
    <source>
        <dbReference type="Proteomes" id="UP000243661"/>
    </source>
</evidence>
<evidence type="ECO:0000313" key="1">
    <source>
        <dbReference type="EMBL" id="MFN0296863.1"/>
    </source>
</evidence>
<dbReference type="NCBIfam" id="NF045613">
    <property type="entry name" value="PA1571_fam"/>
    <property type="match status" value="1"/>
</dbReference>
<dbReference type="EMBL" id="FMBK01000006">
    <property type="protein sequence ID" value="SCC71835.1"/>
    <property type="molecule type" value="Genomic_DNA"/>
</dbReference>
<gene>
    <name evidence="1" type="ORF">ACKVE0_04850</name>
    <name evidence="2" type="ORF">GA0116959_10655</name>
</gene>
<organism evidence="2 3">
    <name type="scientific">Acinetobacter albensis</name>
    <dbReference type="NCBI Taxonomy" id="1673609"/>
    <lineage>
        <taxon>Bacteria</taxon>
        <taxon>Pseudomonadati</taxon>
        <taxon>Pseudomonadota</taxon>
        <taxon>Gammaproteobacteria</taxon>
        <taxon>Moraxellales</taxon>
        <taxon>Moraxellaceae</taxon>
        <taxon>Acinetobacter</taxon>
    </lineage>
</organism>
<dbReference type="EMBL" id="JBJXCW010000004">
    <property type="protein sequence ID" value="MFN0296863.1"/>
    <property type="molecule type" value="Genomic_DNA"/>
</dbReference>
<keyword evidence="4" id="KW-1185">Reference proteome</keyword>
<name>A0A1C4GVF0_9GAMM</name>
<reference evidence="1 4" key="2">
    <citation type="submission" date="2024-12" db="EMBL/GenBank/DDBJ databases">
        <title>C001-4G Acinetobacter sp. assembled genome.</title>
        <authorList>
            <person name="D'Arcy K."/>
            <person name="Kingdon A.D.H."/>
            <person name="Breen A."/>
            <person name="Mckeown C."/>
            <person name="Allman E."/>
            <person name="Sharma P."/>
            <person name="Mcleman A."/>
            <person name="Roberts A.P."/>
        </authorList>
    </citation>
    <scope>NUCLEOTIDE SEQUENCE [LARGE SCALE GENOMIC DNA]</scope>
    <source>
        <strain evidence="1 4">C1-4G</strain>
    </source>
</reference>
<proteinExistence type="predicted"/>
<dbReference type="Proteomes" id="UP001632339">
    <property type="component" value="Unassembled WGS sequence"/>
</dbReference>
<sequence>MNMSQVIINQSLKVLDNKPAHSGYIVDEQGKEVQITAAMIRSVCHQLLNQCRTIKN</sequence>
<dbReference type="InterPro" id="IPR054635">
    <property type="entry name" value="PA1571-like"/>
</dbReference>
<accession>A0A1C4GVF0</accession>
<evidence type="ECO:0000313" key="2">
    <source>
        <dbReference type="EMBL" id="SCC71835.1"/>
    </source>
</evidence>
<dbReference type="Proteomes" id="UP000243661">
    <property type="component" value="Unassembled WGS sequence"/>
</dbReference>
<evidence type="ECO:0000313" key="4">
    <source>
        <dbReference type="Proteomes" id="UP001632339"/>
    </source>
</evidence>